<feature type="transmembrane region" description="Helical" evidence="6">
    <location>
        <begin position="359"/>
        <end position="379"/>
    </location>
</feature>
<comment type="caution">
    <text evidence="8">The sequence shown here is derived from an EMBL/GenBank/DDBJ whole genome shotgun (WGS) entry which is preliminary data.</text>
</comment>
<feature type="transmembrane region" description="Helical" evidence="6">
    <location>
        <begin position="305"/>
        <end position="323"/>
    </location>
</feature>
<dbReference type="InterPro" id="IPR005829">
    <property type="entry name" value="Sugar_transporter_CS"/>
</dbReference>
<keyword evidence="2" id="KW-0813">Transport</keyword>
<dbReference type="PANTHER" id="PTHR42718">
    <property type="entry name" value="MAJOR FACILITATOR SUPERFAMILY MULTIDRUG TRANSPORTER MFSC"/>
    <property type="match status" value="1"/>
</dbReference>
<organism evidence="8 9">
    <name type="scientific">Corynebacterium antarcticum</name>
    <dbReference type="NCBI Taxonomy" id="2800405"/>
    <lineage>
        <taxon>Bacteria</taxon>
        <taxon>Bacillati</taxon>
        <taxon>Actinomycetota</taxon>
        <taxon>Actinomycetes</taxon>
        <taxon>Mycobacteriales</taxon>
        <taxon>Corynebacteriaceae</taxon>
        <taxon>Corynebacterium</taxon>
    </lineage>
</organism>
<dbReference type="Gene3D" id="1.20.1250.20">
    <property type="entry name" value="MFS general substrate transporter like domains"/>
    <property type="match status" value="1"/>
</dbReference>
<protein>
    <submittedName>
        <fullName evidence="8">MFS transporter</fullName>
    </submittedName>
</protein>
<feature type="domain" description="Major facilitator superfamily (MFS) profile" evidence="7">
    <location>
        <begin position="26"/>
        <end position="455"/>
    </location>
</feature>
<keyword evidence="5 6" id="KW-0472">Membrane</keyword>
<evidence type="ECO:0000259" key="7">
    <source>
        <dbReference type="PROSITE" id="PS50850"/>
    </source>
</evidence>
<dbReference type="SUPFAM" id="SSF103473">
    <property type="entry name" value="MFS general substrate transporter"/>
    <property type="match status" value="1"/>
</dbReference>
<keyword evidence="4 6" id="KW-1133">Transmembrane helix</keyword>
<dbReference type="Pfam" id="PF07690">
    <property type="entry name" value="MFS_1"/>
    <property type="match status" value="1"/>
</dbReference>
<feature type="transmembrane region" description="Helical" evidence="6">
    <location>
        <begin position="115"/>
        <end position="137"/>
    </location>
</feature>
<feature type="transmembrane region" description="Helical" evidence="6">
    <location>
        <begin position="21"/>
        <end position="41"/>
    </location>
</feature>
<keyword evidence="9" id="KW-1185">Reference proteome</keyword>
<gene>
    <name evidence="8" type="ORF">JIM95_03560</name>
</gene>
<feature type="transmembrane region" description="Helical" evidence="6">
    <location>
        <begin position="149"/>
        <end position="171"/>
    </location>
</feature>
<reference evidence="8" key="1">
    <citation type="submission" date="2021-01" db="EMBL/GenBank/DDBJ databases">
        <title>Characterization of Corynebacterium spp. from penguins.</title>
        <authorList>
            <person name="Svec P."/>
        </authorList>
    </citation>
    <scope>NUCLEOTIDE SEQUENCE</scope>
    <source>
        <strain evidence="8">CCM 8835</strain>
    </source>
</reference>
<feature type="transmembrane region" description="Helical" evidence="6">
    <location>
        <begin position="429"/>
        <end position="451"/>
    </location>
</feature>
<evidence type="ECO:0000256" key="6">
    <source>
        <dbReference type="SAM" id="Phobius"/>
    </source>
</evidence>
<feature type="transmembrane region" description="Helical" evidence="6">
    <location>
        <begin position="90"/>
        <end position="109"/>
    </location>
</feature>
<evidence type="ECO:0000256" key="2">
    <source>
        <dbReference type="ARBA" id="ARBA00022448"/>
    </source>
</evidence>
<evidence type="ECO:0000313" key="8">
    <source>
        <dbReference type="EMBL" id="MBK1843662.1"/>
    </source>
</evidence>
<proteinExistence type="predicted"/>
<feature type="transmembrane region" description="Helical" evidence="6">
    <location>
        <begin position="335"/>
        <end position="353"/>
    </location>
</feature>
<dbReference type="EMBL" id="JAENIP010000008">
    <property type="protein sequence ID" value="MBK1843662.1"/>
    <property type="molecule type" value="Genomic_DNA"/>
</dbReference>
<feature type="transmembrane region" description="Helical" evidence="6">
    <location>
        <begin position="61"/>
        <end position="83"/>
    </location>
</feature>
<sequence length="466" mass="48160">MQRGSANTPGDRPDGGGIFSPTYLATTVGLLMAITACAFDNTAVTAVMPRITEVLGDTRSYSLAFAIPFAVSIVAMVAAGIATDVAGVRLSLLSGTGILAVGLALSVVAPDMTVFLISRGIQGFGIGAVIVAIYALIAQVYPARLRAPVFAAFSGAWVIPSLVGPALAGVLTETFSWHSVFLFTLVLLLVAAGLLWSSVRRLPVTRGTLSPRSTRMLLAALALSAAAGILNYSSQLALGAAFLGFVLVLPVIAVSIRPLVPAGTLRGHPGVPRLVSSRVLTDMVLAAEIYIPLLLAEVYGLGPTLTGLGLTVSGVTWFIGSHIQARHAAHLSTPVVCRLAAAGMAPGLIIVALTAVSGIHWAFAVAGWGLSAFGIGFVYPRISSDALELSPPERTGFIGSALQVAGITGMTVAVAVGALTLALTAGLDVHWRFLTTYLVLAAGVLPFIWLWRPGVEEPSPESLRVR</sequence>
<comment type="subcellular location">
    <subcellularLocation>
        <location evidence="1">Cell membrane</location>
        <topology evidence="1">Multi-pass membrane protein</topology>
    </subcellularLocation>
</comment>
<name>A0ABS1FKB6_9CORY</name>
<dbReference type="InterPro" id="IPR036259">
    <property type="entry name" value="MFS_trans_sf"/>
</dbReference>
<dbReference type="Proteomes" id="UP000650005">
    <property type="component" value="Unassembled WGS sequence"/>
</dbReference>
<dbReference type="InterPro" id="IPR020846">
    <property type="entry name" value="MFS_dom"/>
</dbReference>
<accession>A0ABS1FKB6</accession>
<evidence type="ECO:0000256" key="5">
    <source>
        <dbReference type="ARBA" id="ARBA00023136"/>
    </source>
</evidence>
<dbReference type="PROSITE" id="PS50850">
    <property type="entry name" value="MFS"/>
    <property type="match status" value="1"/>
</dbReference>
<feature type="transmembrane region" description="Helical" evidence="6">
    <location>
        <begin position="216"/>
        <end position="234"/>
    </location>
</feature>
<keyword evidence="3 6" id="KW-0812">Transmembrane</keyword>
<evidence type="ECO:0000256" key="3">
    <source>
        <dbReference type="ARBA" id="ARBA00022692"/>
    </source>
</evidence>
<evidence type="ECO:0000256" key="4">
    <source>
        <dbReference type="ARBA" id="ARBA00022989"/>
    </source>
</evidence>
<dbReference type="Gene3D" id="1.20.1720.10">
    <property type="entry name" value="Multidrug resistance protein D"/>
    <property type="match status" value="1"/>
</dbReference>
<evidence type="ECO:0000256" key="1">
    <source>
        <dbReference type="ARBA" id="ARBA00004651"/>
    </source>
</evidence>
<dbReference type="RefSeq" id="WP_200257102.1">
    <property type="nucleotide sequence ID" value="NZ_JAENIP020000001.1"/>
</dbReference>
<dbReference type="InterPro" id="IPR011701">
    <property type="entry name" value="MFS"/>
</dbReference>
<feature type="transmembrane region" description="Helical" evidence="6">
    <location>
        <begin position="400"/>
        <end position="423"/>
    </location>
</feature>
<feature type="transmembrane region" description="Helical" evidence="6">
    <location>
        <begin position="177"/>
        <end position="196"/>
    </location>
</feature>
<dbReference type="PROSITE" id="PS00217">
    <property type="entry name" value="SUGAR_TRANSPORT_2"/>
    <property type="match status" value="1"/>
</dbReference>
<dbReference type="PANTHER" id="PTHR42718:SF9">
    <property type="entry name" value="MAJOR FACILITATOR SUPERFAMILY MULTIDRUG TRANSPORTER MFSC"/>
    <property type="match status" value="1"/>
</dbReference>
<evidence type="ECO:0000313" key="9">
    <source>
        <dbReference type="Proteomes" id="UP000650005"/>
    </source>
</evidence>
<feature type="transmembrane region" description="Helical" evidence="6">
    <location>
        <begin position="240"/>
        <end position="260"/>
    </location>
</feature>